<evidence type="ECO:0000256" key="3">
    <source>
        <dbReference type="ARBA" id="ARBA00022603"/>
    </source>
</evidence>
<evidence type="ECO:0000259" key="7">
    <source>
        <dbReference type="Pfam" id="PF00590"/>
    </source>
</evidence>
<evidence type="ECO:0000256" key="2">
    <source>
        <dbReference type="ARBA" id="ARBA00022552"/>
    </source>
</evidence>
<name>A0A1S2LZ54_9BACI</name>
<dbReference type="PANTHER" id="PTHR46111">
    <property type="entry name" value="RIBOSOMAL RNA SMALL SUBUNIT METHYLTRANSFERASE I"/>
    <property type="match status" value="1"/>
</dbReference>
<dbReference type="EC" id="2.1.1.198" evidence="6"/>
<dbReference type="InterPro" id="IPR000878">
    <property type="entry name" value="4pyrrol_Mease"/>
</dbReference>
<dbReference type="Gene3D" id="3.40.1010.10">
    <property type="entry name" value="Cobalt-precorrin-4 Transmethylase, Domain 1"/>
    <property type="match status" value="1"/>
</dbReference>
<comment type="caution">
    <text evidence="8">The sequence shown here is derived from an EMBL/GenBank/DDBJ whole genome shotgun (WGS) entry which is preliminary data.</text>
</comment>
<dbReference type="PROSITE" id="PS01296">
    <property type="entry name" value="RSMI"/>
    <property type="match status" value="1"/>
</dbReference>
<dbReference type="PANTHER" id="PTHR46111:SF1">
    <property type="entry name" value="RIBOSOMAL RNA SMALL SUBUNIT METHYLTRANSFERASE I"/>
    <property type="match status" value="1"/>
</dbReference>
<evidence type="ECO:0000256" key="5">
    <source>
        <dbReference type="ARBA" id="ARBA00022691"/>
    </source>
</evidence>
<proteinExistence type="inferred from homology"/>
<dbReference type="Proteomes" id="UP000179524">
    <property type="component" value="Unassembled WGS sequence"/>
</dbReference>
<comment type="function">
    <text evidence="6">Catalyzes the 2'-O-methylation of the ribose of cytidine 1402 (C1402) in 16S rRNA.</text>
</comment>
<feature type="domain" description="Tetrapyrrole methylase" evidence="7">
    <location>
        <begin position="15"/>
        <end position="213"/>
    </location>
</feature>
<keyword evidence="4 6" id="KW-0808">Transferase</keyword>
<dbReference type="NCBIfam" id="TIGR00096">
    <property type="entry name" value="16S rRNA (cytidine(1402)-2'-O)-methyltransferase"/>
    <property type="match status" value="1"/>
</dbReference>
<reference evidence="8 9" key="1">
    <citation type="submission" date="2016-10" db="EMBL/GenBank/DDBJ databases">
        <title>Draft genome sequences of four alkaliphilic bacteria belonging to the Anaerobacillus genus.</title>
        <authorList>
            <person name="Bassil N.M."/>
            <person name="Lloyd J.R."/>
        </authorList>
    </citation>
    <scope>NUCLEOTIDE SEQUENCE [LARGE SCALE GENOMIC DNA]</scope>
    <source>
        <strain evidence="8 9">DSM 18345</strain>
    </source>
</reference>
<dbReference type="InterPro" id="IPR035996">
    <property type="entry name" value="4pyrrol_Methylase_sf"/>
</dbReference>
<comment type="similarity">
    <text evidence="6">Belongs to the methyltransferase superfamily. RsmI family.</text>
</comment>
<evidence type="ECO:0000256" key="1">
    <source>
        <dbReference type="ARBA" id="ARBA00022490"/>
    </source>
</evidence>
<gene>
    <name evidence="6" type="primary">rsmI</name>
    <name evidence="8" type="ORF">BKP37_03480</name>
</gene>
<keyword evidence="3 6" id="KW-0489">Methyltransferase</keyword>
<dbReference type="InterPro" id="IPR014776">
    <property type="entry name" value="4pyrrole_Mease_sub2"/>
</dbReference>
<dbReference type="Pfam" id="PF00590">
    <property type="entry name" value="TP_methylase"/>
    <property type="match status" value="1"/>
</dbReference>
<evidence type="ECO:0000313" key="8">
    <source>
        <dbReference type="EMBL" id="OIJ17564.1"/>
    </source>
</evidence>
<evidence type="ECO:0000256" key="6">
    <source>
        <dbReference type="HAMAP-Rule" id="MF_01877"/>
    </source>
</evidence>
<evidence type="ECO:0000256" key="4">
    <source>
        <dbReference type="ARBA" id="ARBA00022679"/>
    </source>
</evidence>
<keyword evidence="9" id="KW-1185">Reference proteome</keyword>
<dbReference type="CDD" id="cd11648">
    <property type="entry name" value="RsmI"/>
    <property type="match status" value="1"/>
</dbReference>
<comment type="catalytic activity">
    <reaction evidence="6">
        <text>cytidine(1402) in 16S rRNA + S-adenosyl-L-methionine = 2'-O-methylcytidine(1402) in 16S rRNA + S-adenosyl-L-homocysteine + H(+)</text>
        <dbReference type="Rhea" id="RHEA:42924"/>
        <dbReference type="Rhea" id="RHEA-COMP:10285"/>
        <dbReference type="Rhea" id="RHEA-COMP:10286"/>
        <dbReference type="ChEBI" id="CHEBI:15378"/>
        <dbReference type="ChEBI" id="CHEBI:57856"/>
        <dbReference type="ChEBI" id="CHEBI:59789"/>
        <dbReference type="ChEBI" id="CHEBI:74495"/>
        <dbReference type="ChEBI" id="CHEBI:82748"/>
        <dbReference type="EC" id="2.1.1.198"/>
    </reaction>
</comment>
<dbReference type="GO" id="GO:0070677">
    <property type="term" value="F:rRNA (cytosine-2'-O-)-methyltransferase activity"/>
    <property type="evidence" value="ECO:0007669"/>
    <property type="project" value="UniProtKB-UniRule"/>
</dbReference>
<keyword evidence="1 6" id="KW-0963">Cytoplasm</keyword>
<organism evidence="8 9">
    <name type="scientific">Anaerobacillus alkalilacustris</name>
    <dbReference type="NCBI Taxonomy" id="393763"/>
    <lineage>
        <taxon>Bacteria</taxon>
        <taxon>Bacillati</taxon>
        <taxon>Bacillota</taxon>
        <taxon>Bacilli</taxon>
        <taxon>Bacillales</taxon>
        <taxon>Bacillaceae</taxon>
        <taxon>Anaerobacillus</taxon>
    </lineage>
</organism>
<keyword evidence="5 6" id="KW-0949">S-adenosyl-L-methionine</keyword>
<accession>A0A1S2LZ54</accession>
<protein>
    <recommendedName>
        <fullName evidence="6">Ribosomal RNA small subunit methyltransferase I</fullName>
        <ecNumber evidence="6">2.1.1.198</ecNumber>
    </recommendedName>
    <alternativeName>
        <fullName evidence="6">16S rRNA 2'-O-ribose C1402 methyltransferase</fullName>
    </alternativeName>
    <alternativeName>
        <fullName evidence="6">rRNA (cytidine-2'-O-)-methyltransferase RsmI</fullName>
    </alternativeName>
</protein>
<dbReference type="FunFam" id="3.40.1010.10:FF:000002">
    <property type="entry name" value="Ribosomal RNA small subunit methyltransferase I"/>
    <property type="match status" value="1"/>
</dbReference>
<dbReference type="Gene3D" id="3.30.950.10">
    <property type="entry name" value="Methyltransferase, Cobalt-precorrin-4 Transmethylase, Domain 2"/>
    <property type="match status" value="1"/>
</dbReference>
<dbReference type="InterPro" id="IPR014777">
    <property type="entry name" value="4pyrrole_Mease_sub1"/>
</dbReference>
<evidence type="ECO:0000313" key="9">
    <source>
        <dbReference type="Proteomes" id="UP000179524"/>
    </source>
</evidence>
<dbReference type="OrthoDB" id="9809084at2"/>
<dbReference type="FunFam" id="3.30.950.10:FF:000002">
    <property type="entry name" value="Ribosomal RNA small subunit methyltransferase I"/>
    <property type="match status" value="1"/>
</dbReference>
<dbReference type="SUPFAM" id="SSF53790">
    <property type="entry name" value="Tetrapyrrole methylase"/>
    <property type="match status" value="1"/>
</dbReference>
<dbReference type="RefSeq" id="WP_071308289.1">
    <property type="nucleotide sequence ID" value="NZ_MLQR01000001.1"/>
</dbReference>
<dbReference type="InterPro" id="IPR018063">
    <property type="entry name" value="SAM_MeTrfase_RsmI_CS"/>
</dbReference>
<keyword evidence="2 6" id="KW-0698">rRNA processing</keyword>
<dbReference type="HAMAP" id="MF_01877">
    <property type="entry name" value="16SrRNA_methyltr_I"/>
    <property type="match status" value="1"/>
</dbReference>
<sequence length="288" mass="33108">MWIQQSFRNIEEGALYLVPTPIGNLEDITYRALTILKEVDVIAAEDTRQTKKLCNHFEISTKLVSYHEHNKESSGNKLLEEIRTGKKVALVSDAGMPAISDPGYELVASCIEEEIAVIPLPGANAALPALVASGLPTECFFFYGFLHRQKKEKKKQLEAIAMVKSPIIFYESPHRLKETLQILLDQFGDRKISVCRELTKKFEEFLRGQISEVIEYYEQEDPRGEYCLVVEGSVEEFKENEIEWWSELTIIQHIDHYIALKLSSKEAIKQVAKDRGLQKREVYQLYHK</sequence>
<dbReference type="GO" id="GO:0005737">
    <property type="term" value="C:cytoplasm"/>
    <property type="evidence" value="ECO:0007669"/>
    <property type="project" value="UniProtKB-SubCell"/>
</dbReference>
<dbReference type="PIRSF" id="PIRSF005917">
    <property type="entry name" value="MTase_YraL"/>
    <property type="match status" value="1"/>
</dbReference>
<dbReference type="EMBL" id="MLQR01000001">
    <property type="protein sequence ID" value="OIJ17564.1"/>
    <property type="molecule type" value="Genomic_DNA"/>
</dbReference>
<dbReference type="AlphaFoldDB" id="A0A1S2LZ54"/>
<dbReference type="InterPro" id="IPR008189">
    <property type="entry name" value="rRNA_ssu_MeTfrase_I"/>
</dbReference>
<comment type="subcellular location">
    <subcellularLocation>
        <location evidence="6">Cytoplasm</location>
    </subcellularLocation>
</comment>